<name>A0A7K4EMP3_9PSED</name>
<proteinExistence type="predicted"/>
<sequence>MLDSSTAVALTNQVNLAGNLGIAAAPTSRSTAWSPQRRLTKNGAGVLTLAAPMPPGWHPAQCRHPVVGNNTSLGLGP</sequence>
<dbReference type="EMBL" id="AMWJ02000006">
    <property type="protein sequence ID" value="NNJ18944.1"/>
    <property type="molecule type" value="Genomic_DNA"/>
</dbReference>
<dbReference type="RefSeq" id="WP_170395257.1">
    <property type="nucleotide sequence ID" value="NZ_AMWJ02000006.1"/>
</dbReference>
<evidence type="ECO:0000313" key="3">
    <source>
        <dbReference type="Proteomes" id="UP000010448"/>
    </source>
</evidence>
<evidence type="ECO:0000313" key="2">
    <source>
        <dbReference type="EMBL" id="NNJ18944.1"/>
    </source>
</evidence>
<organism evidence="2 3">
    <name type="scientific">Pseudomonas bharatica CSV86</name>
    <dbReference type="NCBI Taxonomy" id="1005395"/>
    <lineage>
        <taxon>Bacteria</taxon>
        <taxon>Pseudomonadati</taxon>
        <taxon>Pseudomonadota</taxon>
        <taxon>Gammaproteobacteria</taxon>
        <taxon>Pseudomonadales</taxon>
        <taxon>Pseudomonadaceae</taxon>
        <taxon>Pseudomonas</taxon>
        <taxon>Pseudomonas bharatica</taxon>
    </lineage>
</organism>
<keyword evidence="3" id="KW-1185">Reference proteome</keyword>
<feature type="compositionally biased region" description="Polar residues" evidence="1">
    <location>
        <begin position="68"/>
        <end position="77"/>
    </location>
</feature>
<dbReference type="Proteomes" id="UP000010448">
    <property type="component" value="Unassembled WGS sequence"/>
</dbReference>
<dbReference type="AlphaFoldDB" id="A0A7K4EMP3"/>
<reference evidence="2 3" key="1">
    <citation type="journal article" date="2013" name="Genome Announc.">
        <title>Genome Sequence of Naphthalene-Degrading Soil Bacterium Pseudomonas putida CSV86.</title>
        <authorList>
            <person name="Phale P.S."/>
            <person name="Paliwal V."/>
            <person name="Raju S.C."/>
            <person name="Modak A."/>
            <person name="Purohit H.J."/>
        </authorList>
    </citation>
    <scope>NUCLEOTIDE SEQUENCE [LARGE SCALE GENOMIC DNA]</scope>
    <source>
        <strain evidence="2 3">CSV86</strain>
    </source>
</reference>
<accession>A0A7K4EMP3</accession>
<protein>
    <submittedName>
        <fullName evidence="2">Uncharacterized protein</fullName>
    </submittedName>
</protein>
<evidence type="ECO:0000256" key="1">
    <source>
        <dbReference type="SAM" id="MobiDB-lite"/>
    </source>
</evidence>
<gene>
    <name evidence="2" type="ORF">CSV86_029450</name>
</gene>
<comment type="caution">
    <text evidence="2">The sequence shown here is derived from an EMBL/GenBank/DDBJ whole genome shotgun (WGS) entry which is preliminary data.</text>
</comment>
<feature type="region of interest" description="Disordered" evidence="1">
    <location>
        <begin position="58"/>
        <end position="77"/>
    </location>
</feature>